<evidence type="ECO:0000256" key="3">
    <source>
        <dbReference type="ARBA" id="ARBA00022618"/>
    </source>
</evidence>
<keyword evidence="4 10" id="KW-0498">Mitosis</keyword>
<sequence length="656" mass="74913">MDFSSNRSRIPALSAVKPSNKTLSSASESMFSSKSDTSYRYGLFSTARKSASVSRTNKYSNCHSAISSKQSKGLFSQTPKTDRVSVYAASASGRRSSIVGDRNRQKDCRPLAEPKYQNDCIAKLIRFLTENGYSSPIPSKFLKSPSKQDVIRVFEFLFSQFDPTLVVTPIEANVPELMVQFGYPYYITKSTLVAVAGRHALGNLLGMFEFLVDLAKSSNDFFADEEDLICAPFVADEVFIKSHIMNIVSEDIEDVEPFFKDMAYKKLGDNEEERDRLMEALNEDTAMLENVEKDIEYYNAMQARIVQFENAFEEYEKYNSCMEVRNLKDAEELAADEEEILTLQKTKAMTCEEEKALEIIIKDQPYQIADIQTEQDKQLQIEMETNETRQLSRKVKHEINQLASELASLKTSITKSNSNFVSATNAEMINLNSHPIKKCTPWVIEKLQSTDLQDILDCLSRPDAINNIDETTKRANKCMNGFVNYFIETSVGLSAKLARIKENNKQHDASVFDKERELEELQEQLPSAEKDLREFKKHNEMEKKLMIETNEGYRKMIEEFTLSATESSKEYENRLSRAEQALTHEKEATQALIEQDQIGRTKRKEAFSRVTQNFYKIVCTIEEAEKRKIADLEEKVAGAEAARKRLQQKVLQTKST</sequence>
<feature type="coiled-coil region" evidence="11">
    <location>
        <begin position="622"/>
        <end position="649"/>
    </location>
</feature>
<reference evidence="14" key="1">
    <citation type="submission" date="2011-08" db="EMBL/GenBank/DDBJ databases">
        <authorList>
            <person name="Rombauts S."/>
        </authorList>
    </citation>
    <scope>NUCLEOTIDE SEQUENCE</scope>
    <source>
        <strain evidence="14">London</strain>
    </source>
</reference>
<dbReference type="Gene3D" id="1.10.418.30">
    <property type="entry name" value="Ncd80 complex, Ncd80 subunit"/>
    <property type="match status" value="1"/>
</dbReference>
<dbReference type="GO" id="GO:0051315">
    <property type="term" value="P:attachment of mitotic spindle microtubules to kinetochore"/>
    <property type="evidence" value="ECO:0007669"/>
    <property type="project" value="UniProtKB-UniRule"/>
</dbReference>
<comment type="subcellular location">
    <subcellularLocation>
        <location evidence="10">Chromosome</location>
        <location evidence="10">Centromere</location>
        <location evidence="10">Kinetochore</location>
    </subcellularLocation>
    <subcellularLocation>
        <location evidence="10">Nucleus</location>
    </subcellularLocation>
</comment>
<dbReference type="GO" id="GO:0051301">
    <property type="term" value="P:cell division"/>
    <property type="evidence" value="ECO:0007669"/>
    <property type="project" value="UniProtKB-UniRule"/>
</dbReference>
<dbReference type="InterPro" id="IPR038273">
    <property type="entry name" value="Ndc80_sf"/>
</dbReference>
<keyword evidence="5 10" id="KW-0995">Kinetochore</keyword>
<keyword evidence="9 10" id="KW-0137">Centromere</keyword>
<dbReference type="OrthoDB" id="6514555at2759"/>
<dbReference type="KEGG" id="tut:107360440"/>
<reference evidence="13" key="2">
    <citation type="submission" date="2015-06" db="UniProtKB">
        <authorList>
            <consortium name="EnsemblMetazoa"/>
        </authorList>
    </citation>
    <scope>IDENTIFICATION</scope>
</reference>
<feature type="domain" description="Kinetochore protein Ndc80 CH" evidence="12">
    <location>
        <begin position="83"/>
        <end position="219"/>
    </location>
</feature>
<protein>
    <recommendedName>
        <fullName evidence="10">Kinetochore protein NDC80</fullName>
    </recommendedName>
</protein>
<comment type="subunit">
    <text evidence="10">Component of the NDC80 complex.</text>
</comment>
<keyword evidence="7 10" id="KW-0539">Nucleus</keyword>
<dbReference type="Pfam" id="PF03801">
    <property type="entry name" value="Ndc80_HEC"/>
    <property type="match status" value="1"/>
</dbReference>
<name>T1K5T8_TETUR</name>
<keyword evidence="8 10" id="KW-0131">Cell cycle</keyword>
<evidence type="ECO:0000256" key="1">
    <source>
        <dbReference type="ARBA" id="ARBA00007050"/>
    </source>
</evidence>
<accession>T1K5T8</accession>
<feature type="coiled-coil region" evidence="11">
    <location>
        <begin position="504"/>
        <end position="538"/>
    </location>
</feature>
<dbReference type="AlphaFoldDB" id="T1K5T8"/>
<organism evidence="13 14">
    <name type="scientific">Tetranychus urticae</name>
    <name type="common">Two-spotted spider mite</name>
    <dbReference type="NCBI Taxonomy" id="32264"/>
    <lineage>
        <taxon>Eukaryota</taxon>
        <taxon>Metazoa</taxon>
        <taxon>Ecdysozoa</taxon>
        <taxon>Arthropoda</taxon>
        <taxon>Chelicerata</taxon>
        <taxon>Arachnida</taxon>
        <taxon>Acari</taxon>
        <taxon>Acariformes</taxon>
        <taxon>Trombidiformes</taxon>
        <taxon>Prostigmata</taxon>
        <taxon>Eleutherengona</taxon>
        <taxon>Raphignathae</taxon>
        <taxon>Tetranychoidea</taxon>
        <taxon>Tetranychidae</taxon>
        <taxon>Tetranychus</taxon>
    </lineage>
</organism>
<evidence type="ECO:0000256" key="7">
    <source>
        <dbReference type="ARBA" id="ARBA00023242"/>
    </source>
</evidence>
<keyword evidence="14" id="KW-1185">Reference proteome</keyword>
<evidence type="ECO:0000256" key="10">
    <source>
        <dbReference type="RuleBase" id="RU368072"/>
    </source>
</evidence>
<evidence type="ECO:0000256" key="8">
    <source>
        <dbReference type="ARBA" id="ARBA00023306"/>
    </source>
</evidence>
<evidence type="ECO:0000259" key="12">
    <source>
        <dbReference type="Pfam" id="PF03801"/>
    </source>
</evidence>
<keyword evidence="2 10" id="KW-0158">Chromosome</keyword>
<dbReference type="EMBL" id="CAEY01001590">
    <property type="status" value="NOT_ANNOTATED_CDS"/>
    <property type="molecule type" value="Genomic_DNA"/>
</dbReference>
<comment type="function">
    <text evidence="10">Acts as a component of the essential kinetochore-associated NDC80 complex, which is required for chromosome segregation and spindle checkpoint activity.</text>
</comment>
<dbReference type="GO" id="GO:0031262">
    <property type="term" value="C:Ndc80 complex"/>
    <property type="evidence" value="ECO:0007669"/>
    <property type="project" value="UniProtKB-UniRule"/>
</dbReference>
<dbReference type="eggNOG" id="KOG0995">
    <property type="taxonomic scope" value="Eukaryota"/>
</dbReference>
<comment type="similarity">
    <text evidence="1 10">Belongs to the NDC80/HEC1 family.</text>
</comment>
<dbReference type="PANTHER" id="PTHR10643">
    <property type="entry name" value="KINETOCHORE PROTEIN NDC80"/>
    <property type="match status" value="1"/>
</dbReference>
<dbReference type="PANTHER" id="PTHR10643:SF2">
    <property type="entry name" value="KINETOCHORE PROTEIN NDC80 HOMOLOG"/>
    <property type="match status" value="1"/>
</dbReference>
<evidence type="ECO:0000256" key="4">
    <source>
        <dbReference type="ARBA" id="ARBA00022776"/>
    </source>
</evidence>
<dbReference type="GO" id="GO:0005634">
    <property type="term" value="C:nucleus"/>
    <property type="evidence" value="ECO:0007669"/>
    <property type="project" value="UniProtKB-SubCell"/>
</dbReference>
<dbReference type="STRING" id="32264.T1K5T8"/>
<keyword evidence="3 10" id="KW-0132">Cell division</keyword>
<evidence type="ECO:0000256" key="2">
    <source>
        <dbReference type="ARBA" id="ARBA00022454"/>
    </source>
</evidence>
<dbReference type="InterPro" id="IPR005550">
    <property type="entry name" value="Kinetochore_Ndc80"/>
</dbReference>
<dbReference type="InterPro" id="IPR055260">
    <property type="entry name" value="Ndc80_CH"/>
</dbReference>
<evidence type="ECO:0000256" key="9">
    <source>
        <dbReference type="ARBA" id="ARBA00023328"/>
    </source>
</evidence>
<dbReference type="HOGENOM" id="CLU_418172_0_0_1"/>
<dbReference type="Proteomes" id="UP000015104">
    <property type="component" value="Unassembled WGS sequence"/>
</dbReference>
<dbReference type="OMA" id="PSHKFQK"/>
<gene>
    <name evidence="13" type="primary">107360440</name>
</gene>
<evidence type="ECO:0000256" key="11">
    <source>
        <dbReference type="SAM" id="Coils"/>
    </source>
</evidence>
<proteinExistence type="inferred from homology"/>
<dbReference type="EnsemblMetazoa" id="tetur05g07460.1">
    <property type="protein sequence ID" value="tetur05g07460.1"/>
    <property type="gene ID" value="tetur05g07460"/>
</dbReference>
<keyword evidence="6 11" id="KW-0175">Coiled coil</keyword>
<evidence type="ECO:0000256" key="6">
    <source>
        <dbReference type="ARBA" id="ARBA00023054"/>
    </source>
</evidence>
<evidence type="ECO:0000256" key="5">
    <source>
        <dbReference type="ARBA" id="ARBA00022838"/>
    </source>
</evidence>
<evidence type="ECO:0000313" key="14">
    <source>
        <dbReference type="Proteomes" id="UP000015104"/>
    </source>
</evidence>
<evidence type="ECO:0000313" key="13">
    <source>
        <dbReference type="EnsemblMetazoa" id="tetur05g07460.1"/>
    </source>
</evidence>